<gene>
    <name evidence="1" type="ORF">CALCODRAFT_330234</name>
</gene>
<dbReference type="AlphaFoldDB" id="A0A165F3B7"/>
<proteinExistence type="predicted"/>
<dbReference type="Proteomes" id="UP000076842">
    <property type="component" value="Unassembled WGS sequence"/>
</dbReference>
<accession>A0A165F3B7</accession>
<dbReference type="EMBL" id="KV423983">
    <property type="protein sequence ID" value="KZT56098.1"/>
    <property type="molecule type" value="Genomic_DNA"/>
</dbReference>
<reference evidence="1 2" key="1">
    <citation type="journal article" date="2016" name="Mol. Biol. Evol.">
        <title>Comparative Genomics of Early-Diverging Mushroom-Forming Fungi Provides Insights into the Origins of Lignocellulose Decay Capabilities.</title>
        <authorList>
            <person name="Nagy L.G."/>
            <person name="Riley R."/>
            <person name="Tritt A."/>
            <person name="Adam C."/>
            <person name="Daum C."/>
            <person name="Floudas D."/>
            <person name="Sun H."/>
            <person name="Yadav J.S."/>
            <person name="Pangilinan J."/>
            <person name="Larsson K.H."/>
            <person name="Matsuura K."/>
            <person name="Barry K."/>
            <person name="Labutti K."/>
            <person name="Kuo R."/>
            <person name="Ohm R.A."/>
            <person name="Bhattacharya S.S."/>
            <person name="Shirouzu T."/>
            <person name="Yoshinaga Y."/>
            <person name="Martin F.M."/>
            <person name="Grigoriev I.V."/>
            <person name="Hibbett D.S."/>
        </authorList>
    </citation>
    <scope>NUCLEOTIDE SEQUENCE [LARGE SCALE GENOMIC DNA]</scope>
    <source>
        <strain evidence="1 2">HHB12733</strain>
    </source>
</reference>
<evidence type="ECO:0000313" key="1">
    <source>
        <dbReference type="EMBL" id="KZT56098.1"/>
    </source>
</evidence>
<protein>
    <submittedName>
        <fullName evidence="1">Uncharacterized protein</fullName>
    </submittedName>
</protein>
<sequence length="202" mass="21398">MYVYSTSTTTSTATATSSTGKAGAACLPFGASPLRRRPGPAVRMRAGRGRHRATELMPCRKCRKGGKRGDWAVGGLMGQCLCQCQCPVRGVRGAGASPSSVHAVLCCDHRRPSRRSCCDLLGAGTSRCTYATRCSMRRAVRPSGPVRRVRPSSVFRVPCSVRAAGTGAGRLAKRPGLLEAGAGQWVRSMCIGKERKGKEGNQ</sequence>
<keyword evidence="2" id="KW-1185">Reference proteome</keyword>
<name>A0A165F3B7_9BASI</name>
<evidence type="ECO:0000313" key="2">
    <source>
        <dbReference type="Proteomes" id="UP000076842"/>
    </source>
</evidence>
<organism evidence="1 2">
    <name type="scientific">Calocera cornea HHB12733</name>
    <dbReference type="NCBI Taxonomy" id="1353952"/>
    <lineage>
        <taxon>Eukaryota</taxon>
        <taxon>Fungi</taxon>
        <taxon>Dikarya</taxon>
        <taxon>Basidiomycota</taxon>
        <taxon>Agaricomycotina</taxon>
        <taxon>Dacrymycetes</taxon>
        <taxon>Dacrymycetales</taxon>
        <taxon>Dacrymycetaceae</taxon>
        <taxon>Calocera</taxon>
    </lineage>
</organism>
<dbReference type="InParanoid" id="A0A165F3B7"/>